<accession>A0ABD5NZF7</accession>
<dbReference type="AlphaFoldDB" id="A0ABD5NZF7"/>
<dbReference type="Proteomes" id="UP001595821">
    <property type="component" value="Unassembled WGS sequence"/>
</dbReference>
<dbReference type="InterPro" id="IPR058419">
    <property type="entry name" value="DUF8106"/>
</dbReference>
<evidence type="ECO:0000313" key="3">
    <source>
        <dbReference type="Proteomes" id="UP001595821"/>
    </source>
</evidence>
<comment type="caution">
    <text evidence="2">The sequence shown here is derived from an EMBL/GenBank/DDBJ whole genome shotgun (WGS) entry which is preliminary data.</text>
</comment>
<reference evidence="2 3" key="1">
    <citation type="journal article" date="2014" name="Int. J. Syst. Evol. Microbiol.">
        <title>Complete genome sequence of Corynebacterium casei LMG S-19264T (=DSM 44701T), isolated from a smear-ripened cheese.</title>
        <authorList>
            <consortium name="US DOE Joint Genome Institute (JGI-PGF)"/>
            <person name="Walter F."/>
            <person name="Albersmeier A."/>
            <person name="Kalinowski J."/>
            <person name="Ruckert C."/>
        </authorList>
    </citation>
    <scope>NUCLEOTIDE SEQUENCE [LARGE SCALE GENOMIC DNA]</scope>
    <source>
        <strain evidence="2 3">IBRC-M 10912</strain>
    </source>
</reference>
<sequence length="95" mass="10794">MSSSPPRDRPPYRKSILFCPDCGHQSPVDGDWLVSHDSTGLTYRCPSCETAITTRPAPDRPTSVVADWPRLYAGWVRLWADWYRLTTPSLQTDDL</sequence>
<evidence type="ECO:0000259" key="1">
    <source>
        <dbReference type="Pfam" id="PF26408"/>
    </source>
</evidence>
<dbReference type="Pfam" id="PF26408">
    <property type="entry name" value="DUF8106"/>
    <property type="match status" value="1"/>
</dbReference>
<evidence type="ECO:0000313" key="2">
    <source>
        <dbReference type="EMBL" id="MFC4247362.1"/>
    </source>
</evidence>
<dbReference type="EMBL" id="JBHSDJ010000029">
    <property type="protein sequence ID" value="MFC4247362.1"/>
    <property type="molecule type" value="Genomic_DNA"/>
</dbReference>
<dbReference type="RefSeq" id="WP_246966035.1">
    <property type="nucleotide sequence ID" value="NZ_CP095397.1"/>
</dbReference>
<feature type="domain" description="DUF8106" evidence="1">
    <location>
        <begin position="13"/>
        <end position="55"/>
    </location>
</feature>
<name>A0ABD5NZF7_9EURY</name>
<organism evidence="2 3">
    <name type="scientific">Natribaculum luteum</name>
    <dbReference type="NCBI Taxonomy" id="1586232"/>
    <lineage>
        <taxon>Archaea</taxon>
        <taxon>Methanobacteriati</taxon>
        <taxon>Methanobacteriota</taxon>
        <taxon>Stenosarchaea group</taxon>
        <taxon>Halobacteria</taxon>
        <taxon>Halobacteriales</taxon>
        <taxon>Natrialbaceae</taxon>
        <taxon>Natribaculum</taxon>
    </lineage>
</organism>
<protein>
    <recommendedName>
        <fullName evidence="1">DUF8106 domain-containing protein</fullName>
    </recommendedName>
</protein>
<gene>
    <name evidence="2" type="ORF">ACFOZ7_10180</name>
</gene>
<dbReference type="GeneID" id="71854005"/>
<proteinExistence type="predicted"/>